<name>A0A8B7Y1I2_ACAPL</name>
<accession>A0A8B7Y1I2</accession>
<dbReference type="SUPFAM" id="SSF57845">
    <property type="entry name" value="B-box zinc-binding domain"/>
    <property type="match status" value="1"/>
</dbReference>
<reference evidence="10" key="1">
    <citation type="submission" date="2025-08" db="UniProtKB">
        <authorList>
            <consortium name="RefSeq"/>
        </authorList>
    </citation>
    <scope>IDENTIFICATION</scope>
</reference>
<feature type="domain" description="RING-type" evidence="7">
    <location>
        <begin position="36"/>
        <end position="80"/>
    </location>
</feature>
<dbReference type="SMART" id="SM00184">
    <property type="entry name" value="RING"/>
    <property type="match status" value="2"/>
</dbReference>
<feature type="coiled-coil region" evidence="6">
    <location>
        <begin position="224"/>
        <end position="298"/>
    </location>
</feature>
<dbReference type="InterPro" id="IPR013083">
    <property type="entry name" value="Znf_RING/FYVE/PHD"/>
</dbReference>
<dbReference type="GeneID" id="110976843"/>
<dbReference type="AlphaFoldDB" id="A0A8B7Y1I2"/>
<dbReference type="InterPro" id="IPR001841">
    <property type="entry name" value="Znf_RING"/>
</dbReference>
<feature type="domain" description="B box-type" evidence="8">
    <location>
        <begin position="117"/>
        <end position="164"/>
    </location>
</feature>
<evidence type="ECO:0000313" key="10">
    <source>
        <dbReference type="RefSeq" id="XP_022086165.1"/>
    </source>
</evidence>
<dbReference type="PROSITE" id="PS50119">
    <property type="entry name" value="ZF_BBOX"/>
    <property type="match status" value="2"/>
</dbReference>
<feature type="domain" description="B box-type" evidence="8">
    <location>
        <begin position="179"/>
        <end position="220"/>
    </location>
</feature>
<dbReference type="GO" id="GO:0008270">
    <property type="term" value="F:zinc ion binding"/>
    <property type="evidence" value="ECO:0007669"/>
    <property type="project" value="UniProtKB-KW"/>
</dbReference>
<dbReference type="SUPFAM" id="SSF63829">
    <property type="entry name" value="Calcium-dependent phosphotriesterase"/>
    <property type="match status" value="1"/>
</dbReference>
<dbReference type="InterPro" id="IPR011042">
    <property type="entry name" value="6-blade_b-propeller_TolB-like"/>
</dbReference>
<evidence type="ECO:0000256" key="5">
    <source>
        <dbReference type="PROSITE-ProRule" id="PRU00024"/>
    </source>
</evidence>
<dbReference type="Pfam" id="PF00643">
    <property type="entry name" value="zf-B_box"/>
    <property type="match status" value="2"/>
</dbReference>
<dbReference type="PANTHER" id="PTHR25462:SF296">
    <property type="entry name" value="MEIOTIC P26, ISOFORM F"/>
    <property type="match status" value="1"/>
</dbReference>
<dbReference type="KEGG" id="aplc:110976843"/>
<keyword evidence="9" id="KW-1185">Reference proteome</keyword>
<dbReference type="OrthoDB" id="6105938at2759"/>
<dbReference type="InterPro" id="IPR027370">
    <property type="entry name" value="Znf-RING_euk"/>
</dbReference>
<keyword evidence="6" id="KW-0175">Coiled coil</keyword>
<gene>
    <name evidence="10" type="primary">LOC110976843</name>
</gene>
<keyword evidence="4" id="KW-0862">Zinc</keyword>
<dbReference type="PANTHER" id="PTHR25462">
    <property type="entry name" value="BONUS, ISOFORM C-RELATED"/>
    <property type="match status" value="1"/>
</dbReference>
<keyword evidence="3 5" id="KW-0863">Zinc-finger</keyword>
<dbReference type="Proteomes" id="UP000694845">
    <property type="component" value="Unplaced"/>
</dbReference>
<protein>
    <submittedName>
        <fullName evidence="10">E3 ubiquitin-protein ligase TRIM33-like isoform X1</fullName>
    </submittedName>
</protein>
<sequence>MPSVHHRSPSLKVNQTMATGGTTEVLQEISERYLQCSICLNCFTEPKALNCLHSFCLECLKYLIENPDTETAKITCPLCRRETTLGRNEVEDLSTNFTLSALVEEFAMHEQLQQGQGSEIKCQSCDDTNQATSFCMNCAHFLCKDCQKVHERLPVTKSHQTYTLSQLQSGEIAYKSKLREEPKCEQHPDQNINIYCNTCQQLVCTTCFVLKHQKHSCSDISHAFKKCNQKIAELMAKAEDKREELNNAKTNIAESRKKLDNLFDETNKKISQKADKEVARIREMEQKLKQEAQEIYQDRVKTLTTADDINNTQLRVVELELAEINNLQAEEIKTEILKLKPKLLHNLQEITRRERPQTVPENLHSFDFHESNETVKSLGRLILKDKFKLERQMKRDETQITSVAVFSDNEIVTVESKLGYLKCKQLVSYLPTNNSTSSFISKMLQIQDIANPIKIAVNRLDHLIVLDGSPVNMVKTFSREYQLLHRFQLAVESISYIPVGPTCLAVDDDNLIAVGYMAKGEISLHNPDGTLIRRLPAPMTEDQLVMSNKQIIYWSTDHSTCILVSTDYHGNTVFEVDNSNPRSVCCDMQGNIYMYISSDYKKSTWQGRLLRWGRRNIHQYNAEGKYTRGIIKEDMDVTAMTCTTRGDLLLGGTSLKLYCRV</sequence>
<evidence type="ECO:0000313" key="9">
    <source>
        <dbReference type="Proteomes" id="UP000694845"/>
    </source>
</evidence>
<dbReference type="InterPro" id="IPR017907">
    <property type="entry name" value="Znf_RING_CS"/>
</dbReference>
<evidence type="ECO:0000259" key="8">
    <source>
        <dbReference type="PROSITE" id="PS50119"/>
    </source>
</evidence>
<dbReference type="RefSeq" id="XP_022086165.1">
    <property type="nucleotide sequence ID" value="XM_022230473.1"/>
</dbReference>
<evidence type="ECO:0000259" key="7">
    <source>
        <dbReference type="PROSITE" id="PS50089"/>
    </source>
</evidence>
<dbReference type="SUPFAM" id="SSF57850">
    <property type="entry name" value="RING/U-box"/>
    <property type="match status" value="1"/>
</dbReference>
<dbReference type="Gene3D" id="2.120.10.30">
    <property type="entry name" value="TolB, C-terminal domain"/>
    <property type="match status" value="1"/>
</dbReference>
<evidence type="ECO:0000256" key="2">
    <source>
        <dbReference type="ARBA" id="ARBA00022723"/>
    </source>
</evidence>
<dbReference type="SMART" id="SM00336">
    <property type="entry name" value="BBOX"/>
    <property type="match status" value="2"/>
</dbReference>
<dbReference type="InterPro" id="IPR047153">
    <property type="entry name" value="TRIM45/56/19-like"/>
</dbReference>
<proteinExistence type="predicted"/>
<evidence type="ECO:0000256" key="3">
    <source>
        <dbReference type="ARBA" id="ARBA00022771"/>
    </source>
</evidence>
<evidence type="ECO:0000256" key="6">
    <source>
        <dbReference type="SAM" id="Coils"/>
    </source>
</evidence>
<evidence type="ECO:0000256" key="1">
    <source>
        <dbReference type="ARBA" id="ARBA00022553"/>
    </source>
</evidence>
<evidence type="ECO:0000256" key="4">
    <source>
        <dbReference type="ARBA" id="ARBA00022833"/>
    </source>
</evidence>
<dbReference type="CDD" id="cd19756">
    <property type="entry name" value="Bbox2"/>
    <property type="match status" value="1"/>
</dbReference>
<dbReference type="Gene3D" id="3.30.160.60">
    <property type="entry name" value="Classic Zinc Finger"/>
    <property type="match status" value="1"/>
</dbReference>
<keyword evidence="2" id="KW-0479">Metal-binding</keyword>
<dbReference type="Gene3D" id="3.30.40.10">
    <property type="entry name" value="Zinc/RING finger domain, C3HC4 (zinc finger)"/>
    <property type="match status" value="1"/>
</dbReference>
<dbReference type="InterPro" id="IPR000315">
    <property type="entry name" value="Znf_B-box"/>
</dbReference>
<dbReference type="PROSITE" id="PS50089">
    <property type="entry name" value="ZF_RING_2"/>
    <property type="match status" value="1"/>
</dbReference>
<dbReference type="Gene3D" id="4.10.830.40">
    <property type="match status" value="1"/>
</dbReference>
<keyword evidence="1" id="KW-0597">Phosphoprotein</keyword>
<dbReference type="PROSITE" id="PS00518">
    <property type="entry name" value="ZF_RING_1"/>
    <property type="match status" value="1"/>
</dbReference>
<organism evidence="9 10">
    <name type="scientific">Acanthaster planci</name>
    <name type="common">Crown-of-thorns starfish</name>
    <dbReference type="NCBI Taxonomy" id="133434"/>
    <lineage>
        <taxon>Eukaryota</taxon>
        <taxon>Metazoa</taxon>
        <taxon>Echinodermata</taxon>
        <taxon>Eleutherozoa</taxon>
        <taxon>Asterozoa</taxon>
        <taxon>Asteroidea</taxon>
        <taxon>Valvatacea</taxon>
        <taxon>Valvatida</taxon>
        <taxon>Acanthasteridae</taxon>
        <taxon>Acanthaster</taxon>
    </lineage>
</organism>
<dbReference type="Pfam" id="PF13445">
    <property type="entry name" value="zf-RING_UBOX"/>
    <property type="match status" value="1"/>
</dbReference>